<dbReference type="InterPro" id="IPR007197">
    <property type="entry name" value="rSAM"/>
</dbReference>
<dbReference type="PANTHER" id="PTHR21180">
    <property type="entry name" value="ENDONUCLEASE/EXONUCLEASE/PHOSPHATASE FAMILY DOMAIN-CONTAINING PROTEIN 1"/>
    <property type="match status" value="1"/>
</dbReference>
<dbReference type="SMART" id="SM00729">
    <property type="entry name" value="Elp3"/>
    <property type="match status" value="1"/>
</dbReference>
<gene>
    <name evidence="6" type="ORF">MNBD_CHLOROFLEXI01-4277</name>
</gene>
<dbReference type="SFLD" id="SFLDG01102">
    <property type="entry name" value="Uncharacterised_Radical_SAM_Su"/>
    <property type="match status" value="1"/>
</dbReference>
<reference evidence="6" key="1">
    <citation type="submission" date="2018-06" db="EMBL/GenBank/DDBJ databases">
        <authorList>
            <person name="Zhirakovskaya E."/>
        </authorList>
    </citation>
    <scope>NUCLEOTIDE SEQUENCE</scope>
</reference>
<keyword evidence="4" id="KW-0411">Iron-sulfur</keyword>
<dbReference type="InterPro" id="IPR051675">
    <property type="entry name" value="Endo/Exo/Phosphatase_dom_1"/>
</dbReference>
<evidence type="ECO:0000256" key="2">
    <source>
        <dbReference type="ARBA" id="ARBA00022723"/>
    </source>
</evidence>
<dbReference type="GO" id="GO:0046872">
    <property type="term" value="F:metal ion binding"/>
    <property type="evidence" value="ECO:0007669"/>
    <property type="project" value="UniProtKB-KW"/>
</dbReference>
<dbReference type="SFLD" id="SFLDS00029">
    <property type="entry name" value="Radical_SAM"/>
    <property type="match status" value="1"/>
</dbReference>
<name>A0A3B0VWU9_9ZZZZ</name>
<dbReference type="CDD" id="cd01335">
    <property type="entry name" value="Radical_SAM"/>
    <property type="match status" value="1"/>
</dbReference>
<dbReference type="EMBL" id="UOEU01001119">
    <property type="protein sequence ID" value="VAW43592.1"/>
    <property type="molecule type" value="Genomic_DNA"/>
</dbReference>
<dbReference type="GO" id="GO:0051536">
    <property type="term" value="F:iron-sulfur cluster binding"/>
    <property type="evidence" value="ECO:0007669"/>
    <property type="project" value="UniProtKB-KW"/>
</dbReference>
<organism evidence="6">
    <name type="scientific">hydrothermal vent metagenome</name>
    <dbReference type="NCBI Taxonomy" id="652676"/>
    <lineage>
        <taxon>unclassified sequences</taxon>
        <taxon>metagenomes</taxon>
        <taxon>ecological metagenomes</taxon>
    </lineage>
</organism>
<protein>
    <submittedName>
        <fullName evidence="6">Radical SAM domain protein</fullName>
    </submittedName>
</protein>
<dbReference type="Gene3D" id="1.10.150.320">
    <property type="entry name" value="Photosystem II 12 kDa extrinsic protein"/>
    <property type="match status" value="1"/>
</dbReference>
<dbReference type="PROSITE" id="PS51918">
    <property type="entry name" value="RADICAL_SAM"/>
    <property type="match status" value="1"/>
</dbReference>
<dbReference type="AlphaFoldDB" id="A0A3B0VWU9"/>
<evidence type="ECO:0000256" key="3">
    <source>
        <dbReference type="ARBA" id="ARBA00023004"/>
    </source>
</evidence>
<dbReference type="InterPro" id="IPR058240">
    <property type="entry name" value="rSAM_sf"/>
</dbReference>
<dbReference type="SUPFAM" id="SSF102114">
    <property type="entry name" value="Radical SAM enzymes"/>
    <property type="match status" value="1"/>
</dbReference>
<sequence>MVKLKDIATNMYLEPAEETNLRPAPQVAPCGQVVTSRNSPNQQDALGISHAVMPGGKTMPMLKTLLTSACERNCFYCPFRAGRRYRRHTFKPEEMAKTFMQLYRAGLVKGLFLSSGIIKGSVATQDRLLKTADILRKKYQFQGYLHLKIMPGAEKAQLRQAMTLADRLSVNLEAPNDKWLAKLAPKKTFFAELVRPLQSIEQIRQEEPARLGWNGRWPSTTTQFVVGGTDETDVEILATTEYLTHKLQLKRAYFSAFSPIHDTPLENRPAENPLRKVRLYQTSFLFRDYGFDLEEMAFDQQGNLSLNIDPKLAWAQANLQHEPLELNQAARHELLRVPGIGPKHSRTILNARRRGHLSDLHHLRQLGIATKRLAPYVLLDGKRPSFQLPLLIDD</sequence>
<dbReference type="SUPFAM" id="SSF47781">
    <property type="entry name" value="RuvA domain 2-like"/>
    <property type="match status" value="1"/>
</dbReference>
<keyword evidence="3" id="KW-0408">Iron</keyword>
<dbReference type="InterPro" id="IPR006638">
    <property type="entry name" value="Elp3/MiaA/NifB-like_rSAM"/>
</dbReference>
<evidence type="ECO:0000256" key="1">
    <source>
        <dbReference type="ARBA" id="ARBA00022691"/>
    </source>
</evidence>
<keyword evidence="2" id="KW-0479">Metal-binding</keyword>
<accession>A0A3B0VWU9</accession>
<evidence type="ECO:0000313" key="6">
    <source>
        <dbReference type="EMBL" id="VAW43592.1"/>
    </source>
</evidence>
<dbReference type="PANTHER" id="PTHR21180:SF9">
    <property type="entry name" value="TYPE II SECRETION SYSTEM PROTEIN K"/>
    <property type="match status" value="1"/>
</dbReference>
<proteinExistence type="predicted"/>
<dbReference type="InterPro" id="IPR023874">
    <property type="entry name" value="DNA_rSAM_put"/>
</dbReference>
<dbReference type="InterPro" id="IPR010994">
    <property type="entry name" value="RuvA_2-like"/>
</dbReference>
<evidence type="ECO:0000259" key="5">
    <source>
        <dbReference type="PROSITE" id="PS51918"/>
    </source>
</evidence>
<dbReference type="InterPro" id="IPR013785">
    <property type="entry name" value="Aldolase_TIM"/>
</dbReference>
<dbReference type="Gene3D" id="3.20.20.70">
    <property type="entry name" value="Aldolase class I"/>
    <property type="match status" value="1"/>
</dbReference>
<dbReference type="GO" id="GO:0003824">
    <property type="term" value="F:catalytic activity"/>
    <property type="evidence" value="ECO:0007669"/>
    <property type="project" value="InterPro"/>
</dbReference>
<keyword evidence="1" id="KW-0949">S-adenosyl-L-methionine</keyword>
<dbReference type="Pfam" id="PF04055">
    <property type="entry name" value="Radical_SAM"/>
    <property type="match status" value="1"/>
</dbReference>
<evidence type="ECO:0000256" key="4">
    <source>
        <dbReference type="ARBA" id="ARBA00023014"/>
    </source>
</evidence>
<feature type="domain" description="Radical SAM core" evidence="5">
    <location>
        <begin position="54"/>
        <end position="292"/>
    </location>
</feature>